<evidence type="ECO:0000256" key="2">
    <source>
        <dbReference type="SAM" id="MobiDB-lite"/>
    </source>
</evidence>
<keyword evidence="1" id="KW-0175">Coiled coil</keyword>
<evidence type="ECO:0000313" key="3">
    <source>
        <dbReference type="RefSeq" id="XP_013168993.1"/>
    </source>
</evidence>
<organism evidence="3">
    <name type="scientific">Papilio xuthus</name>
    <name type="common">Asian swallowtail butterfly</name>
    <dbReference type="NCBI Taxonomy" id="66420"/>
    <lineage>
        <taxon>Eukaryota</taxon>
        <taxon>Metazoa</taxon>
        <taxon>Ecdysozoa</taxon>
        <taxon>Arthropoda</taxon>
        <taxon>Hexapoda</taxon>
        <taxon>Insecta</taxon>
        <taxon>Pterygota</taxon>
        <taxon>Neoptera</taxon>
        <taxon>Endopterygota</taxon>
        <taxon>Lepidoptera</taxon>
        <taxon>Glossata</taxon>
        <taxon>Ditrysia</taxon>
        <taxon>Papilionoidea</taxon>
        <taxon>Papilionidae</taxon>
        <taxon>Papilioninae</taxon>
        <taxon>Papilio</taxon>
    </lineage>
</organism>
<name>A0AAJ6ZBB0_PAPXU</name>
<protein>
    <submittedName>
        <fullName evidence="3">Dynein heavy chain 3, axonemal-like</fullName>
    </submittedName>
</protein>
<dbReference type="Proteomes" id="UP000694872">
    <property type="component" value="Unplaced"/>
</dbReference>
<feature type="compositionally biased region" description="Basic and acidic residues" evidence="2">
    <location>
        <begin position="42"/>
        <end position="51"/>
    </location>
</feature>
<dbReference type="GeneID" id="106118793"/>
<feature type="compositionally biased region" description="Low complexity" evidence="2">
    <location>
        <begin position="14"/>
        <end position="27"/>
    </location>
</feature>
<evidence type="ECO:0000256" key="1">
    <source>
        <dbReference type="SAM" id="Coils"/>
    </source>
</evidence>
<gene>
    <name evidence="3" type="primary">LOC106118793</name>
</gene>
<dbReference type="RefSeq" id="XP_013168993.1">
    <property type="nucleotide sequence ID" value="XM_013313539.1"/>
</dbReference>
<accession>A0AAJ6ZBB0</accession>
<dbReference type="AlphaFoldDB" id="A0AAJ6ZBB0"/>
<sequence length="387" mass="44637">MASGDRKRQLGKASSSSSRGQSRFVPAPRRHPVPPRLARAGLPHELHRDSTLLRANTSYYPEGESEGGCSEFPPLMLRKSWTRGVPYRDSFDHARPSDSTGNCYTPATKTMRTVHMPPKRRPPPQLYGPIGPNGELQFPPLKPWAEREKERLDAIKKEQDKKKLPKGLVLLEDLVSGAYERRKAAAAEAKRKRIEKKRQEKLAAEEAAKEALKKHLAKLSFEVPRDPDDQKLELLTVTEAEHYRYIHPNDLERIQYYMTTSLTNRHLPDFPVQLYRRAKQQVDKQTAAIKRRLMILTYQACVRQSEAEIRESFVEAMKRCILTYVLEDPCERGRLSIAHVPSLWPALVVHGPMPWHSAAVRSKQALFYRHYHGNPVLLELRRIWQQR</sequence>
<reference evidence="3" key="1">
    <citation type="submission" date="2025-08" db="UniProtKB">
        <authorList>
            <consortium name="RefSeq"/>
        </authorList>
    </citation>
    <scope>IDENTIFICATION</scope>
</reference>
<feature type="coiled-coil region" evidence="1">
    <location>
        <begin position="184"/>
        <end position="222"/>
    </location>
</feature>
<feature type="region of interest" description="Disordered" evidence="2">
    <location>
        <begin position="1"/>
        <end position="53"/>
    </location>
</feature>
<proteinExistence type="predicted"/>
<dbReference type="KEGG" id="pxu:106118793"/>